<gene>
    <name evidence="1" type="ORF">GCM10007971_31990</name>
</gene>
<dbReference type="NCBIfam" id="TIGR01725">
    <property type="entry name" value="phge_HK97_gp10"/>
    <property type="match status" value="1"/>
</dbReference>
<sequence length="113" mass="12653">MARGTIQIKGSDELLGKLKKNTDLNDVKNAVKLNGSELQGKAQRRAPVDTGNLKRSIGYTSEDSGFTAKVAATAHYAGYINFGTRFIYARPFMTNSYYEQRKKFISDLKRLVK</sequence>
<organism evidence="1 2">
    <name type="scientific">Oceanobacillus indicireducens</name>
    <dbReference type="NCBI Taxonomy" id="1004261"/>
    <lineage>
        <taxon>Bacteria</taxon>
        <taxon>Bacillati</taxon>
        <taxon>Bacillota</taxon>
        <taxon>Bacilli</taxon>
        <taxon>Bacillales</taxon>
        <taxon>Bacillaceae</taxon>
        <taxon>Oceanobacillus</taxon>
    </lineage>
</organism>
<protein>
    <recommendedName>
        <fullName evidence="3">HK97 gp10 family phage protein</fullName>
    </recommendedName>
</protein>
<name>A0A917Y445_9BACI</name>
<dbReference type="Proteomes" id="UP000624041">
    <property type="component" value="Unassembled WGS sequence"/>
</dbReference>
<keyword evidence="2" id="KW-1185">Reference proteome</keyword>
<comment type="caution">
    <text evidence="1">The sequence shown here is derived from an EMBL/GenBank/DDBJ whole genome shotgun (WGS) entry which is preliminary data.</text>
</comment>
<dbReference type="AlphaFoldDB" id="A0A917Y445"/>
<reference evidence="1" key="1">
    <citation type="journal article" date="2014" name="Int. J. Syst. Evol. Microbiol.">
        <title>Complete genome sequence of Corynebacterium casei LMG S-19264T (=DSM 44701T), isolated from a smear-ripened cheese.</title>
        <authorList>
            <consortium name="US DOE Joint Genome Institute (JGI-PGF)"/>
            <person name="Walter F."/>
            <person name="Albersmeier A."/>
            <person name="Kalinowski J."/>
            <person name="Ruckert C."/>
        </authorList>
    </citation>
    <scope>NUCLEOTIDE SEQUENCE</scope>
    <source>
        <strain evidence="1">JCM 17251</strain>
    </source>
</reference>
<proteinExistence type="predicted"/>
<evidence type="ECO:0000313" key="1">
    <source>
        <dbReference type="EMBL" id="GGN64286.1"/>
    </source>
</evidence>
<reference evidence="1" key="2">
    <citation type="submission" date="2020-09" db="EMBL/GenBank/DDBJ databases">
        <authorList>
            <person name="Sun Q."/>
            <person name="Ohkuma M."/>
        </authorList>
    </citation>
    <scope>NUCLEOTIDE SEQUENCE</scope>
    <source>
        <strain evidence="1">JCM 17251</strain>
    </source>
</reference>
<dbReference type="InterPro" id="IPR010064">
    <property type="entry name" value="HK97-gp10_tail"/>
</dbReference>
<evidence type="ECO:0000313" key="2">
    <source>
        <dbReference type="Proteomes" id="UP000624041"/>
    </source>
</evidence>
<accession>A0A917Y445</accession>
<dbReference type="Pfam" id="PF04883">
    <property type="entry name" value="HK97-gp10_like"/>
    <property type="match status" value="1"/>
</dbReference>
<dbReference type="EMBL" id="BMOS01000031">
    <property type="protein sequence ID" value="GGN64286.1"/>
    <property type="molecule type" value="Genomic_DNA"/>
</dbReference>
<dbReference type="RefSeq" id="WP_188858806.1">
    <property type="nucleotide sequence ID" value="NZ_BMOS01000031.1"/>
</dbReference>
<evidence type="ECO:0008006" key="3">
    <source>
        <dbReference type="Google" id="ProtNLM"/>
    </source>
</evidence>